<accession>A0ABS6JL91</accession>
<name>A0ABS6JL91_9BACI</name>
<reference evidence="1 2" key="1">
    <citation type="submission" date="2021-06" db="EMBL/GenBank/DDBJ databases">
        <title>Bacillus sp. RD4P76, an endophyte from a halophyte.</title>
        <authorList>
            <person name="Sun J.-Q."/>
        </authorList>
    </citation>
    <scope>NUCLEOTIDE SEQUENCE [LARGE SCALE GENOMIC DNA]</scope>
    <source>
        <strain evidence="1 2">CGMCC 1.15917</strain>
    </source>
</reference>
<gene>
    <name evidence="1" type="ORF">KS419_22075</name>
</gene>
<keyword evidence="2" id="KW-1185">Reference proteome</keyword>
<evidence type="ECO:0000313" key="2">
    <source>
        <dbReference type="Proteomes" id="UP000784880"/>
    </source>
</evidence>
<organism evidence="1 2">
    <name type="scientific">Evansella tamaricis</name>
    <dbReference type="NCBI Taxonomy" id="2069301"/>
    <lineage>
        <taxon>Bacteria</taxon>
        <taxon>Bacillati</taxon>
        <taxon>Bacillota</taxon>
        <taxon>Bacilli</taxon>
        <taxon>Bacillales</taxon>
        <taxon>Bacillaceae</taxon>
        <taxon>Evansella</taxon>
    </lineage>
</organism>
<comment type="caution">
    <text evidence="1">The sequence shown here is derived from an EMBL/GenBank/DDBJ whole genome shotgun (WGS) entry which is preliminary data.</text>
</comment>
<protein>
    <recommendedName>
        <fullName evidence="3">Phage protein</fullName>
    </recommendedName>
</protein>
<evidence type="ECO:0008006" key="3">
    <source>
        <dbReference type="Google" id="ProtNLM"/>
    </source>
</evidence>
<dbReference type="Proteomes" id="UP000784880">
    <property type="component" value="Unassembled WGS sequence"/>
</dbReference>
<evidence type="ECO:0000313" key="1">
    <source>
        <dbReference type="EMBL" id="MBU9714432.1"/>
    </source>
</evidence>
<proteinExistence type="predicted"/>
<sequence length="169" mass="19412">MSKIKIENIEQVYSVIGAKEEYLRAVNISYSIQKGFHKVHGELRVDAEKYLNKTHDQLLELIEEDIRNIFTYEPVKTDFEGIRAAKDKLRKMSGESGESESQDLGMLIGLKLVGLLSADEESYDKRYKDLVELMSEKYEVDADLVNVMLKPVIDYAAIKYKINITKNSK</sequence>
<dbReference type="RefSeq" id="WP_217069002.1">
    <property type="nucleotide sequence ID" value="NZ_JAHQCS010000178.1"/>
</dbReference>
<dbReference type="EMBL" id="JAHQCS010000178">
    <property type="protein sequence ID" value="MBU9714432.1"/>
    <property type="molecule type" value="Genomic_DNA"/>
</dbReference>